<reference evidence="3" key="1">
    <citation type="journal article" date="2013" name="Science">
        <title>Comparative analysis of bat genomes provides insight into the evolution of flight and immunity.</title>
        <authorList>
            <person name="Zhang G."/>
            <person name="Cowled C."/>
            <person name="Shi Z."/>
            <person name="Huang Z."/>
            <person name="Bishop-Lilly K.A."/>
            <person name="Fang X."/>
            <person name="Wynne J.W."/>
            <person name="Xiong Z."/>
            <person name="Baker M.L."/>
            <person name="Zhao W."/>
            <person name="Tachedjian M."/>
            <person name="Zhu Y."/>
            <person name="Zhou P."/>
            <person name="Jiang X."/>
            <person name="Ng J."/>
            <person name="Yang L."/>
            <person name="Wu L."/>
            <person name="Xiao J."/>
            <person name="Feng Y."/>
            <person name="Chen Y."/>
            <person name="Sun X."/>
            <person name="Zhang Y."/>
            <person name="Marsh G.A."/>
            <person name="Crameri G."/>
            <person name="Broder C.C."/>
            <person name="Frey K.G."/>
            <person name="Wang L.F."/>
            <person name="Wang J."/>
        </authorList>
    </citation>
    <scope>NUCLEOTIDE SEQUENCE [LARGE SCALE GENOMIC DNA]</scope>
</reference>
<organism evidence="2 3">
    <name type="scientific">Pteropus alecto</name>
    <name type="common">Black flying fox</name>
    <dbReference type="NCBI Taxonomy" id="9402"/>
    <lineage>
        <taxon>Eukaryota</taxon>
        <taxon>Metazoa</taxon>
        <taxon>Chordata</taxon>
        <taxon>Craniata</taxon>
        <taxon>Vertebrata</taxon>
        <taxon>Euteleostomi</taxon>
        <taxon>Mammalia</taxon>
        <taxon>Eutheria</taxon>
        <taxon>Laurasiatheria</taxon>
        <taxon>Chiroptera</taxon>
        <taxon>Yinpterochiroptera</taxon>
        <taxon>Pteropodoidea</taxon>
        <taxon>Pteropodidae</taxon>
        <taxon>Pteropodinae</taxon>
        <taxon>Pteropus</taxon>
    </lineage>
</organism>
<evidence type="ECO:0000256" key="1">
    <source>
        <dbReference type="SAM" id="MobiDB-lite"/>
    </source>
</evidence>
<gene>
    <name evidence="2" type="ORF">PAL_GLEAN10004636</name>
</gene>
<feature type="region of interest" description="Disordered" evidence="1">
    <location>
        <begin position="193"/>
        <end position="219"/>
    </location>
</feature>
<accession>L5K140</accession>
<dbReference type="Proteomes" id="UP000010552">
    <property type="component" value="Unassembled WGS sequence"/>
</dbReference>
<dbReference type="InParanoid" id="L5K140"/>
<evidence type="ECO:0000313" key="3">
    <source>
        <dbReference type="Proteomes" id="UP000010552"/>
    </source>
</evidence>
<evidence type="ECO:0000313" key="2">
    <source>
        <dbReference type="EMBL" id="ELK04456.1"/>
    </source>
</evidence>
<dbReference type="EMBL" id="KB031071">
    <property type="protein sequence ID" value="ELK04456.1"/>
    <property type="molecule type" value="Genomic_DNA"/>
</dbReference>
<keyword evidence="3" id="KW-1185">Reference proteome</keyword>
<dbReference type="AlphaFoldDB" id="L5K140"/>
<proteinExistence type="predicted"/>
<protein>
    <submittedName>
        <fullName evidence="2">Uncharacterized protein</fullName>
    </submittedName>
</protein>
<name>L5K140_PTEAL</name>
<sequence>MLPSVVVELGCSSKSSSIFSCVISVLRKKLLFRSKFSRFSGSRSQKGKLICLVHHNGSSKKEIPLQTKTNKIEGFKNERGSQKSEHINWKRNNVETGPRANAIEEDAGPPRNAPPLWRKFAGRGFHACSVPVGPLARPLGACAAPNGCPDAEDVVPRRLPLLERGRRKWRQVVDFGLGPKGFPRAIRIQERKSSYRGGGRGAEPSTVLQAGGVPGRGEAPITGLRSLQDWSRSMGGWTRSLGMGSWSRRGRLAGPCLTVSSLVLALPEQPRCL</sequence>